<dbReference type="EMBL" id="CP023739">
    <property type="protein sequence ID" value="ATQ70787.1"/>
    <property type="molecule type" value="Genomic_DNA"/>
</dbReference>
<evidence type="ECO:0000256" key="5">
    <source>
        <dbReference type="ARBA" id="ARBA00023118"/>
    </source>
</evidence>
<keyword evidence="5" id="KW-0051">Antiviral defense</keyword>
<keyword evidence="7" id="KW-0540">Nuclease</keyword>
<keyword evidence="7" id="KW-0614">Plasmid</keyword>
<evidence type="ECO:0000313" key="8">
    <source>
        <dbReference type="Proteomes" id="UP000230709"/>
    </source>
</evidence>
<keyword evidence="3" id="KW-0479">Metal-binding</keyword>
<dbReference type="GO" id="GO:0046872">
    <property type="term" value="F:metal ion binding"/>
    <property type="evidence" value="ECO:0007669"/>
    <property type="project" value="UniProtKB-KW"/>
</dbReference>
<sequence length="288" mass="31911">MWYAHSLEDTDKSRWQPLSVHLRSVAELSAKRAGKFGAENAAALAGVLHDLGKYTVEFQRRLEGGRSVDHASAGAREVFRLARSAHDRLIAEILAHAIAGHHAGLPDSFGAASLDERRKGKSPALDPVWREEIDPVAEGLMPEYLARPSRLDRRAYQHAFFGRMIFSCLVDADFRDTESFYKGDQTSREWKALPSIVDELLARFDAHMTKLRAGAKLTSVNAIREDILVHARERAAAERGLFTLTVPTGGGKTLASLAFALEHAKRHGFERIVYAIPFTSIIDQTASL</sequence>
<dbReference type="SUPFAM" id="SSF52540">
    <property type="entry name" value="P-loop containing nucleoside triphosphate hydrolases"/>
    <property type="match status" value="1"/>
</dbReference>
<name>A0A2D2D703_METT3</name>
<feature type="domain" description="HD Cas3-type" evidence="6">
    <location>
        <begin position="11"/>
        <end position="175"/>
    </location>
</feature>
<dbReference type="KEGG" id="mtw:CQW49_22695"/>
<evidence type="ECO:0000256" key="1">
    <source>
        <dbReference type="ARBA" id="ARBA00006847"/>
    </source>
</evidence>
<protein>
    <submittedName>
        <fullName evidence="7">CRISPR-associated endonuclease Cas3</fullName>
    </submittedName>
</protein>
<keyword evidence="8" id="KW-1185">Reference proteome</keyword>
<evidence type="ECO:0000256" key="4">
    <source>
        <dbReference type="ARBA" id="ARBA00022801"/>
    </source>
</evidence>
<proteinExistence type="inferred from homology"/>
<evidence type="ECO:0000256" key="2">
    <source>
        <dbReference type="ARBA" id="ARBA00009046"/>
    </source>
</evidence>
<dbReference type="Pfam" id="PF01966">
    <property type="entry name" value="HD"/>
    <property type="match status" value="1"/>
</dbReference>
<dbReference type="Gene3D" id="1.10.3210.30">
    <property type="match status" value="1"/>
</dbReference>
<dbReference type="AlphaFoldDB" id="A0A2D2D703"/>
<dbReference type="SUPFAM" id="SSF109604">
    <property type="entry name" value="HD-domain/PDEase-like"/>
    <property type="match status" value="1"/>
</dbReference>
<dbReference type="CDD" id="cd09641">
    <property type="entry name" value="Cas3''_I"/>
    <property type="match status" value="1"/>
</dbReference>
<comment type="similarity">
    <text evidence="2">In the central section; belongs to the CRISPR-associated helicase Cas3 family.</text>
</comment>
<dbReference type="GO" id="GO:0004519">
    <property type="term" value="F:endonuclease activity"/>
    <property type="evidence" value="ECO:0007669"/>
    <property type="project" value="UniProtKB-KW"/>
</dbReference>
<evidence type="ECO:0000256" key="3">
    <source>
        <dbReference type="ARBA" id="ARBA00022723"/>
    </source>
</evidence>
<dbReference type="InterPro" id="IPR038257">
    <property type="entry name" value="CRISPR-assoc_Cas3_HD_sf"/>
</dbReference>
<comment type="similarity">
    <text evidence="1">In the N-terminal section; belongs to the CRISPR-associated nuclease Cas3-HD family.</text>
</comment>
<accession>A0A2D2D703</accession>
<dbReference type="InterPro" id="IPR006674">
    <property type="entry name" value="HD_domain"/>
</dbReference>
<evidence type="ECO:0000259" key="6">
    <source>
        <dbReference type="PROSITE" id="PS51643"/>
    </source>
</evidence>
<dbReference type="PROSITE" id="PS51643">
    <property type="entry name" value="HD_CAS3"/>
    <property type="match status" value="1"/>
</dbReference>
<gene>
    <name evidence="7" type="ORF">CQW49_22695</name>
</gene>
<keyword evidence="7" id="KW-0255">Endonuclease</keyword>
<evidence type="ECO:0000313" key="7">
    <source>
        <dbReference type="EMBL" id="ATQ70787.1"/>
    </source>
</evidence>
<keyword evidence="4" id="KW-0378">Hydrolase</keyword>
<geneLocation type="plasmid" evidence="8">
    <name>pob3b2</name>
</geneLocation>
<dbReference type="InterPro" id="IPR006483">
    <property type="entry name" value="CRISPR-assoc_Cas3_HD"/>
</dbReference>
<dbReference type="Proteomes" id="UP000230709">
    <property type="component" value="Plasmid pOB3b2"/>
</dbReference>
<dbReference type="NCBIfam" id="TIGR01596">
    <property type="entry name" value="cas3_HD"/>
    <property type="match status" value="1"/>
</dbReference>
<dbReference type="RefSeq" id="WP_099832006.1">
    <property type="nucleotide sequence ID" value="NZ_CP023739.1"/>
</dbReference>
<dbReference type="GO" id="GO:0016787">
    <property type="term" value="F:hydrolase activity"/>
    <property type="evidence" value="ECO:0007669"/>
    <property type="project" value="UniProtKB-KW"/>
</dbReference>
<organism evidence="7 8">
    <name type="scientific">Methylosinus trichosporium (strain ATCC 35070 / NCIMB 11131 / UNIQEM 75 / OB3b)</name>
    <dbReference type="NCBI Taxonomy" id="595536"/>
    <lineage>
        <taxon>Bacteria</taxon>
        <taxon>Pseudomonadati</taxon>
        <taxon>Pseudomonadota</taxon>
        <taxon>Alphaproteobacteria</taxon>
        <taxon>Hyphomicrobiales</taxon>
        <taxon>Methylocystaceae</taxon>
        <taxon>Methylosinus</taxon>
    </lineage>
</organism>
<dbReference type="InterPro" id="IPR027417">
    <property type="entry name" value="P-loop_NTPase"/>
</dbReference>
<reference evidence="8" key="1">
    <citation type="submission" date="2017-10" db="EMBL/GenBank/DDBJ databases">
        <title>Completed PacBio SMRT sequence of Methylosinus trichosporium OB3b reveals presence of a third large plasmid.</title>
        <authorList>
            <person name="Charles T.C."/>
            <person name="Lynch M.D.J."/>
            <person name="Heil J.R."/>
            <person name="Cheng J."/>
        </authorList>
    </citation>
    <scope>NUCLEOTIDE SEQUENCE [LARGE SCALE GENOMIC DNA]</scope>
    <source>
        <strain evidence="8">OB3b</strain>
        <plasmid evidence="8">pob3b2</plasmid>
    </source>
</reference>
<dbReference type="GO" id="GO:0051607">
    <property type="term" value="P:defense response to virus"/>
    <property type="evidence" value="ECO:0007669"/>
    <property type="project" value="UniProtKB-KW"/>
</dbReference>